<feature type="transmembrane region" description="Helical" evidence="10">
    <location>
        <begin position="136"/>
        <end position="159"/>
    </location>
</feature>
<evidence type="ECO:0000256" key="2">
    <source>
        <dbReference type="ARBA" id="ARBA00022692"/>
    </source>
</evidence>
<organism evidence="12 13">
    <name type="scientific">Senna tora</name>
    <dbReference type="NCBI Taxonomy" id="362788"/>
    <lineage>
        <taxon>Eukaryota</taxon>
        <taxon>Viridiplantae</taxon>
        <taxon>Streptophyta</taxon>
        <taxon>Embryophyta</taxon>
        <taxon>Tracheophyta</taxon>
        <taxon>Spermatophyta</taxon>
        <taxon>Magnoliopsida</taxon>
        <taxon>eudicotyledons</taxon>
        <taxon>Gunneridae</taxon>
        <taxon>Pentapetalae</taxon>
        <taxon>rosids</taxon>
        <taxon>fabids</taxon>
        <taxon>Fabales</taxon>
        <taxon>Fabaceae</taxon>
        <taxon>Caesalpinioideae</taxon>
        <taxon>Cassia clade</taxon>
        <taxon>Senna</taxon>
    </lineage>
</organism>
<keyword evidence="13" id="KW-1185">Reference proteome</keyword>
<dbReference type="GO" id="GO:0007219">
    <property type="term" value="P:Notch signaling pathway"/>
    <property type="evidence" value="ECO:0007669"/>
    <property type="project" value="UniProtKB-KW"/>
</dbReference>
<dbReference type="InterPro" id="IPR042524">
    <property type="entry name" value="Presenilin_C"/>
</dbReference>
<evidence type="ECO:0000256" key="1">
    <source>
        <dbReference type="ARBA" id="ARBA00008604"/>
    </source>
</evidence>
<dbReference type="InterPro" id="IPR006639">
    <property type="entry name" value="Preselin/SPP"/>
</dbReference>
<dbReference type="GO" id="GO:0042500">
    <property type="term" value="F:aspartic endopeptidase activity, intramembrane cleaving"/>
    <property type="evidence" value="ECO:0007669"/>
    <property type="project" value="InterPro"/>
</dbReference>
<dbReference type="Gene3D" id="1.10.472.100">
    <property type="entry name" value="Presenilin"/>
    <property type="match status" value="1"/>
</dbReference>
<keyword evidence="4 10" id="KW-0914">Notch signaling pathway</keyword>
<dbReference type="GO" id="GO:0000139">
    <property type="term" value="C:Golgi membrane"/>
    <property type="evidence" value="ECO:0007669"/>
    <property type="project" value="UniProtKB-SubCell"/>
</dbReference>
<feature type="transmembrane region" description="Helical" evidence="10">
    <location>
        <begin position="415"/>
        <end position="435"/>
    </location>
</feature>
<proteinExistence type="inferred from homology"/>
<dbReference type="GO" id="GO:0005798">
    <property type="term" value="C:Golgi-associated vesicle"/>
    <property type="evidence" value="ECO:0007669"/>
    <property type="project" value="UniProtKB-ARBA"/>
</dbReference>
<feature type="transmembrane region" description="Helical" evidence="10">
    <location>
        <begin position="109"/>
        <end position="130"/>
    </location>
</feature>
<comment type="subcellular location">
    <subcellularLocation>
        <location evidence="10">Endoplasmic reticulum membrane</location>
        <topology evidence="10">Multi-pass membrane protein</topology>
    </subcellularLocation>
    <subcellularLocation>
        <location evidence="10">Golgi apparatus membrane</location>
        <topology evidence="10">Multi-pass membrane protein</topology>
    </subcellularLocation>
</comment>
<evidence type="ECO:0000313" key="13">
    <source>
        <dbReference type="Proteomes" id="UP000634136"/>
    </source>
</evidence>
<dbReference type="PANTHER" id="PTHR10202">
    <property type="entry name" value="PRESENILIN"/>
    <property type="match status" value="1"/>
</dbReference>
<protein>
    <recommendedName>
        <fullName evidence="10">Presenilin</fullName>
        <ecNumber evidence="10">3.4.23.-</ecNumber>
    </recommendedName>
</protein>
<comment type="caution">
    <text evidence="12">The sequence shown here is derived from an EMBL/GenBank/DDBJ whole genome shotgun (WGS) entry which is preliminary data.</text>
</comment>
<comment type="domain">
    <text evidence="10">The PAL motif is required for normal active site conformation.</text>
</comment>
<evidence type="ECO:0000256" key="5">
    <source>
        <dbReference type="ARBA" id="ARBA00022989"/>
    </source>
</evidence>
<dbReference type="Pfam" id="PF01080">
    <property type="entry name" value="Presenilin"/>
    <property type="match status" value="1"/>
</dbReference>
<evidence type="ECO:0000256" key="6">
    <source>
        <dbReference type="ARBA" id="ARBA00023034"/>
    </source>
</evidence>
<keyword evidence="10" id="KW-0378">Hydrolase</keyword>
<dbReference type="EC" id="3.4.23.-" evidence="10"/>
<dbReference type="GO" id="GO:0016485">
    <property type="term" value="P:protein processing"/>
    <property type="evidence" value="ECO:0007669"/>
    <property type="project" value="InterPro"/>
</dbReference>
<evidence type="ECO:0000256" key="11">
    <source>
        <dbReference type="SAM" id="MobiDB-lite"/>
    </source>
</evidence>
<dbReference type="Proteomes" id="UP000634136">
    <property type="component" value="Unassembled WGS sequence"/>
</dbReference>
<evidence type="ECO:0000256" key="7">
    <source>
        <dbReference type="ARBA" id="ARBA00023136"/>
    </source>
</evidence>
<keyword evidence="10" id="KW-0645">Protease</keyword>
<dbReference type="FunFam" id="1.10.472.100:FF:000002">
    <property type="entry name" value="Presenilin"/>
    <property type="match status" value="1"/>
</dbReference>
<dbReference type="SMART" id="SM00730">
    <property type="entry name" value="PSN"/>
    <property type="match status" value="1"/>
</dbReference>
<dbReference type="OrthoDB" id="20287at2759"/>
<keyword evidence="5 10" id="KW-1133">Transmembrane helix</keyword>
<dbReference type="AlphaFoldDB" id="A0A835CEJ4"/>
<comment type="function">
    <text evidence="8 10">Probable subunit of the gamma-secretase complex, an endoprotease complex that catalyzes the intramembrane cleavage of integral membrane proteins such as Notch receptors.</text>
</comment>
<comment type="subunit">
    <text evidence="9">Homodimer. Probable component of the gamma-secretase complex, a complex composed of a presenilin homodimer, nicastrin, APH1 and PEN2.</text>
</comment>
<evidence type="ECO:0000256" key="9">
    <source>
        <dbReference type="ARBA" id="ARBA00062638"/>
    </source>
</evidence>
<feature type="transmembrane region" description="Helical" evidence="10">
    <location>
        <begin position="441"/>
        <end position="460"/>
    </location>
</feature>
<dbReference type="GO" id="GO:0006509">
    <property type="term" value="P:membrane protein ectodomain proteolysis"/>
    <property type="evidence" value="ECO:0007669"/>
    <property type="project" value="TreeGrafter"/>
</dbReference>
<comment type="similarity">
    <text evidence="1 10">Belongs to the peptidase A22A family.</text>
</comment>
<keyword evidence="3 10" id="KW-0256">Endoplasmic reticulum</keyword>
<feature type="transmembrane region" description="Helical" evidence="10">
    <location>
        <begin position="164"/>
        <end position="183"/>
    </location>
</feature>
<dbReference type="GO" id="GO:0005789">
    <property type="term" value="C:endoplasmic reticulum membrane"/>
    <property type="evidence" value="ECO:0007669"/>
    <property type="project" value="UniProtKB-SubCell"/>
</dbReference>
<keyword evidence="2 10" id="KW-0812">Transmembrane</keyword>
<sequence length="474" mass="52476">MAQNQSHTRRSVLDSLGEEIVRIIAPVSICMILVVLLVSILNNPNDSSSASSSISSIATMAYSETTSDSSWDKFLGALLNSLAFVAIVTVITFVLVLLFYLRCTKFLKLYMGFSSFLVLGFLGGEIALFIIEDYAIPIDCITFFLVLFNFSVVGVLAVFMSKMAIVVTQGYLVLIGMLVAYWFTMLPEWTTWVLLVAMSLYDLAAVLLPVGPLRLLVELAISRDEEIPALVYEARPIMNYDDLDPRSGVTQRRVWRDSRRIDDSSLNNYESNSMHEDPSVRESHQVGSEEGQMYATLPLQAARLTPGFEPVISRSHGNNSTVDRNLVRAEEGHVLETNDDSQLSAPLIDHGRNVQLHQREGDHDDDDAVPTSSESLMLEGIGLGSSGAIKLGLGDFIFYSVLVGRAAMYDYMTVYACYLAIIAGLGITLMLLALYQKALPALPVSVMLGVLFYFLTRFLLEEFVVQCSLNLLMF</sequence>
<keyword evidence="6 10" id="KW-0333">Golgi apparatus</keyword>
<dbReference type="EMBL" id="JAAIUW010000003">
    <property type="protein sequence ID" value="KAF7838531.1"/>
    <property type="molecule type" value="Genomic_DNA"/>
</dbReference>
<evidence type="ECO:0000256" key="3">
    <source>
        <dbReference type="ARBA" id="ARBA00022824"/>
    </source>
</evidence>
<evidence type="ECO:0000313" key="12">
    <source>
        <dbReference type="EMBL" id="KAF7838531.1"/>
    </source>
</evidence>
<feature type="transmembrane region" description="Helical" evidence="10">
    <location>
        <begin position="77"/>
        <end position="100"/>
    </location>
</feature>
<dbReference type="GO" id="GO:0070765">
    <property type="term" value="C:gamma-secretase complex"/>
    <property type="evidence" value="ECO:0007669"/>
    <property type="project" value="TreeGrafter"/>
</dbReference>
<evidence type="ECO:0000256" key="10">
    <source>
        <dbReference type="RuleBase" id="RU361148"/>
    </source>
</evidence>
<dbReference type="PANTHER" id="PTHR10202:SF13">
    <property type="entry name" value="PRESENILIN HOMOLOG"/>
    <property type="match status" value="1"/>
</dbReference>
<dbReference type="PRINTS" id="PR01072">
    <property type="entry name" value="PRESENILIN"/>
</dbReference>
<dbReference type="InterPro" id="IPR001108">
    <property type="entry name" value="Peptidase_A22A"/>
</dbReference>
<feature type="transmembrane region" description="Helical" evidence="10">
    <location>
        <begin position="20"/>
        <end position="41"/>
    </location>
</feature>
<accession>A0A835CEJ4</accession>
<reference evidence="12" key="1">
    <citation type="submission" date="2020-09" db="EMBL/GenBank/DDBJ databases">
        <title>Genome-Enabled Discovery of Anthraquinone Biosynthesis in Senna tora.</title>
        <authorList>
            <person name="Kang S.-H."/>
            <person name="Pandey R.P."/>
            <person name="Lee C.-M."/>
            <person name="Sim J.-S."/>
            <person name="Jeong J.-T."/>
            <person name="Choi B.-S."/>
            <person name="Jung M."/>
            <person name="Ginzburg D."/>
            <person name="Zhao K."/>
            <person name="Won S.Y."/>
            <person name="Oh T.-J."/>
            <person name="Yu Y."/>
            <person name="Kim N.-H."/>
            <person name="Lee O.R."/>
            <person name="Lee T.-H."/>
            <person name="Bashyal P."/>
            <person name="Kim T.-S."/>
            <person name="Lee W.-H."/>
            <person name="Kawkins C."/>
            <person name="Kim C.-K."/>
            <person name="Kim J.S."/>
            <person name="Ahn B.O."/>
            <person name="Rhee S.Y."/>
            <person name="Sohng J.K."/>
        </authorList>
    </citation>
    <scope>NUCLEOTIDE SEQUENCE</scope>
    <source>
        <tissue evidence="12">Leaf</tissue>
    </source>
</reference>
<feature type="transmembrane region" description="Helical" evidence="10">
    <location>
        <begin position="189"/>
        <end position="210"/>
    </location>
</feature>
<evidence type="ECO:0000256" key="4">
    <source>
        <dbReference type="ARBA" id="ARBA00022976"/>
    </source>
</evidence>
<gene>
    <name evidence="12" type="ORF">G2W53_007013</name>
</gene>
<keyword evidence="7 10" id="KW-0472">Membrane</keyword>
<evidence type="ECO:0000256" key="8">
    <source>
        <dbReference type="ARBA" id="ARBA00059584"/>
    </source>
</evidence>
<name>A0A835CEJ4_9FABA</name>
<feature type="compositionally biased region" description="Basic and acidic residues" evidence="11">
    <location>
        <begin position="273"/>
        <end position="284"/>
    </location>
</feature>
<feature type="region of interest" description="Disordered" evidence="11">
    <location>
        <begin position="266"/>
        <end position="289"/>
    </location>
</feature>